<name>A0A0D2FE52_9EURO</name>
<dbReference type="PROSITE" id="PS51257">
    <property type="entry name" value="PROKAR_LIPOPROTEIN"/>
    <property type="match status" value="1"/>
</dbReference>
<keyword evidence="2" id="KW-0812">Transmembrane</keyword>
<protein>
    <submittedName>
        <fullName evidence="4">Uncharacterized protein</fullName>
    </submittedName>
</protein>
<organism evidence="4 5">
    <name type="scientific">Exophiala xenobiotica</name>
    <dbReference type="NCBI Taxonomy" id="348802"/>
    <lineage>
        <taxon>Eukaryota</taxon>
        <taxon>Fungi</taxon>
        <taxon>Dikarya</taxon>
        <taxon>Ascomycota</taxon>
        <taxon>Pezizomycotina</taxon>
        <taxon>Eurotiomycetes</taxon>
        <taxon>Chaetothyriomycetidae</taxon>
        <taxon>Chaetothyriales</taxon>
        <taxon>Herpotrichiellaceae</taxon>
        <taxon>Exophiala</taxon>
    </lineage>
</organism>
<evidence type="ECO:0000313" key="4">
    <source>
        <dbReference type="EMBL" id="KIW58339.1"/>
    </source>
</evidence>
<keyword evidence="2" id="KW-1133">Transmembrane helix</keyword>
<dbReference type="GeneID" id="25324775"/>
<evidence type="ECO:0000256" key="2">
    <source>
        <dbReference type="SAM" id="Phobius"/>
    </source>
</evidence>
<keyword evidence="5" id="KW-1185">Reference proteome</keyword>
<feature type="signal peptide" evidence="3">
    <location>
        <begin position="1"/>
        <end position="18"/>
    </location>
</feature>
<dbReference type="HOGENOM" id="CLU_061598_0_0_1"/>
<proteinExistence type="predicted"/>
<accession>A0A0D2FE52</accession>
<reference evidence="4 5" key="1">
    <citation type="submission" date="2015-01" db="EMBL/GenBank/DDBJ databases">
        <title>The Genome Sequence of Exophiala xenobiotica CBS118157.</title>
        <authorList>
            <consortium name="The Broad Institute Genomics Platform"/>
            <person name="Cuomo C."/>
            <person name="de Hoog S."/>
            <person name="Gorbushina A."/>
            <person name="Stielow B."/>
            <person name="Teixiera M."/>
            <person name="Abouelleil A."/>
            <person name="Chapman S.B."/>
            <person name="Priest M."/>
            <person name="Young S.K."/>
            <person name="Wortman J."/>
            <person name="Nusbaum C."/>
            <person name="Birren B."/>
        </authorList>
    </citation>
    <scope>NUCLEOTIDE SEQUENCE [LARGE SCALE GENOMIC DNA]</scope>
    <source>
        <strain evidence="4 5">CBS 118157</strain>
    </source>
</reference>
<evidence type="ECO:0000313" key="5">
    <source>
        <dbReference type="Proteomes" id="UP000054342"/>
    </source>
</evidence>
<sequence>MNLYRFLIPLFLAYSCRAGPVVLLAGEVIGSVAGEAAAGAVAGGSIAGAFGVGASAVWYGDFVVINGALYYGSAVAGVGVLGVAGGAAGGAVVAVSDKKKSKSIMASIKSASKASASASKASASAHKTATHAPLQSEARKTTKAPAPPAATPAPAATSGIPPPPATPVSSLPPASRPSEVPAGVPEYNFRMCQYDIIKMGQNKQALLFDQPQPRSIRVDNIPPTCMVLSTVMLGNPELGPHPVPMGSASLQWNDIDPKTINLIRQAFDVPPQ</sequence>
<evidence type="ECO:0000256" key="3">
    <source>
        <dbReference type="SAM" id="SignalP"/>
    </source>
</evidence>
<keyword evidence="2" id="KW-0472">Membrane</keyword>
<keyword evidence="3" id="KW-0732">Signal</keyword>
<gene>
    <name evidence="4" type="ORF">PV05_02867</name>
</gene>
<evidence type="ECO:0000256" key="1">
    <source>
        <dbReference type="SAM" id="MobiDB-lite"/>
    </source>
</evidence>
<dbReference type="STRING" id="348802.A0A0D2FE52"/>
<feature type="chain" id="PRO_5002242058" evidence="3">
    <location>
        <begin position="19"/>
        <end position="272"/>
    </location>
</feature>
<dbReference type="Proteomes" id="UP000054342">
    <property type="component" value="Unassembled WGS sequence"/>
</dbReference>
<dbReference type="RefSeq" id="XP_013318923.1">
    <property type="nucleotide sequence ID" value="XM_013463469.1"/>
</dbReference>
<dbReference type="AlphaFoldDB" id="A0A0D2FE52"/>
<dbReference type="OrthoDB" id="4161406at2759"/>
<feature type="region of interest" description="Disordered" evidence="1">
    <location>
        <begin position="119"/>
        <end position="182"/>
    </location>
</feature>
<feature type="compositionally biased region" description="Low complexity" evidence="1">
    <location>
        <begin position="119"/>
        <end position="132"/>
    </location>
</feature>
<feature type="transmembrane region" description="Helical" evidence="2">
    <location>
        <begin position="68"/>
        <end position="95"/>
    </location>
</feature>
<dbReference type="EMBL" id="KN847318">
    <property type="protein sequence ID" value="KIW58339.1"/>
    <property type="molecule type" value="Genomic_DNA"/>
</dbReference>